<proteinExistence type="predicted"/>
<sequence>MKVAAAQQPVHEPALLIDQFAPHSQFHSARHRIIDAAPEEVYAAARGLDLTQVPEPLTDAARWLRFLTAQGHTWTRLAQAPEWTLLAERPGKEIVFGAVGGFLPPTTGWLELEPRDFRDFEEPGYGKLVAGVSFRPYGHRRSLVSHDVRIVLADPRTWARFHRYWPLTAPLVGRYQTATLKDIEAAATTLTPAR</sequence>
<dbReference type="RefSeq" id="WP_141996141.1">
    <property type="nucleotide sequence ID" value="NZ_VFML01000001.1"/>
</dbReference>
<dbReference type="EMBL" id="VFML01000001">
    <property type="protein sequence ID" value="TQJ01312.1"/>
    <property type="molecule type" value="Genomic_DNA"/>
</dbReference>
<gene>
    <name evidence="1" type="ORF">FB471_0986</name>
</gene>
<name>A0A542DE18_AMYCI</name>
<dbReference type="OrthoDB" id="5464833at2"/>
<comment type="caution">
    <text evidence="1">The sequence shown here is derived from an EMBL/GenBank/DDBJ whole genome shotgun (WGS) entry which is preliminary data.</text>
</comment>
<evidence type="ECO:0000313" key="2">
    <source>
        <dbReference type="Proteomes" id="UP000320876"/>
    </source>
</evidence>
<organism evidence="1 2">
    <name type="scientific">Amycolatopsis cihanbeyliensis</name>
    <dbReference type="NCBI Taxonomy" id="1128664"/>
    <lineage>
        <taxon>Bacteria</taxon>
        <taxon>Bacillati</taxon>
        <taxon>Actinomycetota</taxon>
        <taxon>Actinomycetes</taxon>
        <taxon>Pseudonocardiales</taxon>
        <taxon>Pseudonocardiaceae</taxon>
        <taxon>Amycolatopsis</taxon>
    </lineage>
</organism>
<evidence type="ECO:0008006" key="3">
    <source>
        <dbReference type="Google" id="ProtNLM"/>
    </source>
</evidence>
<accession>A0A542DE18</accession>
<dbReference type="Proteomes" id="UP000320876">
    <property type="component" value="Unassembled WGS sequence"/>
</dbReference>
<dbReference type="AlphaFoldDB" id="A0A542DE18"/>
<protein>
    <recommendedName>
        <fullName evidence="3">DUF1990 domain-containing protein</fullName>
    </recommendedName>
</protein>
<keyword evidence="2" id="KW-1185">Reference proteome</keyword>
<reference evidence="1 2" key="1">
    <citation type="submission" date="2019-06" db="EMBL/GenBank/DDBJ databases">
        <title>Sequencing the genomes of 1000 actinobacteria strains.</title>
        <authorList>
            <person name="Klenk H.-P."/>
        </authorList>
    </citation>
    <scope>NUCLEOTIDE SEQUENCE [LARGE SCALE GENOMIC DNA]</scope>
    <source>
        <strain evidence="1 2">DSM 45679</strain>
    </source>
</reference>
<evidence type="ECO:0000313" key="1">
    <source>
        <dbReference type="EMBL" id="TQJ01312.1"/>
    </source>
</evidence>